<name>A0A1M6KRH5_REIAG</name>
<dbReference type="Proteomes" id="UP000184474">
    <property type="component" value="Unassembled WGS sequence"/>
</dbReference>
<dbReference type="STRING" id="156994.SAMN04488028_101680"/>
<dbReference type="EMBL" id="FRAA01000001">
    <property type="protein sequence ID" value="SHJ61535.1"/>
    <property type="molecule type" value="Genomic_DNA"/>
</dbReference>
<evidence type="ECO:0000313" key="3">
    <source>
        <dbReference type="EMBL" id="SHJ61535.1"/>
    </source>
</evidence>
<reference evidence="4" key="1">
    <citation type="submission" date="2016-11" db="EMBL/GenBank/DDBJ databases">
        <authorList>
            <person name="Varghese N."/>
            <person name="Submissions S."/>
        </authorList>
    </citation>
    <scope>NUCLEOTIDE SEQUENCE [LARGE SCALE GENOMIC DNA]</scope>
    <source>
        <strain evidence="4">DSM 26134</strain>
    </source>
</reference>
<keyword evidence="4" id="KW-1185">Reference proteome</keyword>
<protein>
    <recommendedName>
        <fullName evidence="5">DUF349 domain-containing protein</fullName>
    </recommendedName>
</protein>
<evidence type="ECO:0000256" key="1">
    <source>
        <dbReference type="SAM" id="Coils"/>
    </source>
</evidence>
<feature type="compositionally biased region" description="Basic and acidic residues" evidence="2">
    <location>
        <begin position="25"/>
        <end position="34"/>
    </location>
</feature>
<feature type="compositionally biased region" description="Acidic residues" evidence="2">
    <location>
        <begin position="104"/>
        <end position="115"/>
    </location>
</feature>
<sequence>MTDKKDLAAQDAEKALKPDAVQPEAESKQTDDKTQLSSDEVDVPPVEDSTATTELPTSEAEAESTPSTAHTESTEESNPATLSNEEAKIEDNDDSDDDHKDHDELNEDQHDDEVDYSSMSKEELLDQIAEISKSDEGFKKGKKIQAIRASYDVIFDKEKEAALSRFIQDGGEEDDFDYKLDETSENFEAYHKILREKRYKNAKELEKQKENNLKLKNDLLERLRLFIDDDENTASINELRKLQDEWKSIGPVHPQHNKTLWANYNALLDLFYDHRSIYFELKELDKKKNLGMKLELCDQAEALAQNENLNEAIKRLNELHEEYKHIGPIPKEVQEETWQRFKSASDEIYQKRKEYYGHLKEEFKENFSKKSTLADQIQEYAEFSAEKIGEWNAKTKELLALQKEWDATGSMPKEQAKQINKKFWGAFKAFFRNKSAFFKTLDSQRGENLEIKQKLVDQAVELASKDDDWENTANKLKDLQKEWKDIGPVPEKQRESIYKSFKKACDTFFNKRRDHNKIKESSYDDNLVKKEAIIKQLEELAHVDDLDPEKVYELQDEYNALGFVPKKAIKSIQNKYQTALKAVVNNAKNFEEDELDELKSLISIHKIKAGPHGDQKLQRKEYSLKRKIQNLESDVSTWKNNLGFFANSKNAEKMLKEFEQKIQDAENQLIELKEELKLITYAG</sequence>
<dbReference type="InterPro" id="IPR007139">
    <property type="entry name" value="DUF349"/>
</dbReference>
<evidence type="ECO:0000256" key="2">
    <source>
        <dbReference type="SAM" id="MobiDB-lite"/>
    </source>
</evidence>
<dbReference type="AlphaFoldDB" id="A0A1M6KRH5"/>
<gene>
    <name evidence="3" type="ORF">SAMN04488028_101680</name>
</gene>
<evidence type="ECO:0000313" key="4">
    <source>
        <dbReference type="Proteomes" id="UP000184474"/>
    </source>
</evidence>
<accession>A0A1M6KRH5</accession>
<dbReference type="Pfam" id="PF03993">
    <property type="entry name" value="DUF349"/>
    <property type="match status" value="5"/>
</dbReference>
<organism evidence="3 4">
    <name type="scientific">Reichenbachiella agariperforans</name>
    <dbReference type="NCBI Taxonomy" id="156994"/>
    <lineage>
        <taxon>Bacteria</taxon>
        <taxon>Pseudomonadati</taxon>
        <taxon>Bacteroidota</taxon>
        <taxon>Cytophagia</taxon>
        <taxon>Cytophagales</taxon>
        <taxon>Reichenbachiellaceae</taxon>
        <taxon>Reichenbachiella</taxon>
    </lineage>
</organism>
<feature type="compositionally biased region" description="Basic and acidic residues" evidence="2">
    <location>
        <begin position="1"/>
        <end position="17"/>
    </location>
</feature>
<dbReference type="RefSeq" id="WP_073119398.1">
    <property type="nucleotide sequence ID" value="NZ_FRAA01000001.1"/>
</dbReference>
<feature type="coiled-coil region" evidence="1">
    <location>
        <begin position="648"/>
        <end position="682"/>
    </location>
</feature>
<feature type="compositionally biased region" description="Polar residues" evidence="2">
    <location>
        <begin position="64"/>
        <end position="84"/>
    </location>
</feature>
<evidence type="ECO:0008006" key="5">
    <source>
        <dbReference type="Google" id="ProtNLM"/>
    </source>
</evidence>
<feature type="region of interest" description="Disordered" evidence="2">
    <location>
        <begin position="1"/>
        <end position="121"/>
    </location>
</feature>
<proteinExistence type="predicted"/>
<feature type="coiled-coil region" evidence="1">
    <location>
        <begin position="299"/>
        <end position="326"/>
    </location>
</feature>
<keyword evidence="1" id="KW-0175">Coiled coil</keyword>